<protein>
    <submittedName>
        <fullName evidence="6">Uncharacterized protein</fullName>
    </submittedName>
</protein>
<dbReference type="EMBL" id="JARBDR010000440">
    <property type="protein sequence ID" value="KAJ8312452.1"/>
    <property type="molecule type" value="Genomic_DNA"/>
</dbReference>
<evidence type="ECO:0000313" key="6">
    <source>
        <dbReference type="EMBL" id="KAJ8312452.1"/>
    </source>
</evidence>
<keyword evidence="1" id="KW-0732">Signal</keyword>
<dbReference type="Pfam" id="PF01839">
    <property type="entry name" value="FG-GAP"/>
    <property type="match status" value="3"/>
</dbReference>
<keyword evidence="4" id="KW-0325">Glycoprotein</keyword>
<dbReference type="InterPro" id="IPR028994">
    <property type="entry name" value="Integrin_alpha_N"/>
</dbReference>
<dbReference type="SUPFAM" id="SSF69318">
    <property type="entry name" value="Integrin alpha N-terminal domain"/>
    <property type="match status" value="2"/>
</dbReference>
<keyword evidence="2" id="KW-0677">Repeat</keyword>
<evidence type="ECO:0000256" key="4">
    <source>
        <dbReference type="ARBA" id="ARBA00023180"/>
    </source>
</evidence>
<dbReference type="InterPro" id="IPR013519">
    <property type="entry name" value="Int_alpha_beta-p"/>
</dbReference>
<evidence type="ECO:0000256" key="3">
    <source>
        <dbReference type="ARBA" id="ARBA00022801"/>
    </source>
</evidence>
<name>A0ABQ9F834_TEGGR</name>
<dbReference type="SMART" id="SM00191">
    <property type="entry name" value="Int_alpha"/>
    <property type="match status" value="4"/>
</dbReference>
<evidence type="ECO:0000313" key="7">
    <source>
        <dbReference type="Proteomes" id="UP001217089"/>
    </source>
</evidence>
<keyword evidence="3" id="KW-0378">Hydrolase</keyword>
<sequence length="585" mass="66360">MRKKQDFDRACNIQSNNTLFIDCKTNKDGWFDSKQQRTTNMVRRYRHQHKQRYSTKDFVVTRKYRGIQIKSNTNLMKQYPERKRIRIASRRKLKQTKSLANINNDYNVNNTYAKFGWSFSVIDIDKDGNDDLIVGAPRYSEDVDAQRGRVYIIYGSDDGFPTSDFDSINVNNYPNITSILKGPMLAKSRFGSSVAALDINLDGHIDIAVGAPAFGNNGPLQYNGAVYIYLGGGKNRYFTDPNIEIKCQTKYCNLGHNLAVADTNFDGRDDLVLATPFFHQSLVQGGTVSSLCSNSDIAMIRTIFFEDLVQKWKLSSNQEYSWFGHQVRTKKNVLMINQPHCRINSRSRSDLSPSDIQNVGRLSVFNMGNELNIQNFTFIGSKEFQSLGYSSDVGFPYGKESLILAIGIPGASVNGSVFTVPFEFPQAGIVILYNITKNEPPMEVARFEGNRHYDRFGNLVKFQDVNGDNIDDLIIGSPLFTDDWSGIAPELIPEDGRVYIYYGGEHFLKGNVTRQHCNYKHIVYPCPGRQANLSVDDRLGYSSSRFGIHVEVIKTKNQRFLGFTAPYTNMENDVEQSGTFTLRRL</sequence>
<dbReference type="Gene3D" id="2.130.10.130">
    <property type="entry name" value="Integrin alpha, N-terminal"/>
    <property type="match status" value="3"/>
</dbReference>
<proteinExistence type="predicted"/>
<dbReference type="PANTHER" id="PTHR23221:SF7">
    <property type="entry name" value="PHOSPHATIDYLINOSITOL-GLYCAN-SPECIFIC PHOSPHOLIPASE D"/>
    <property type="match status" value="1"/>
</dbReference>
<keyword evidence="7" id="KW-1185">Reference proteome</keyword>
<gene>
    <name evidence="6" type="ORF">KUTeg_009825</name>
</gene>
<evidence type="ECO:0000256" key="5">
    <source>
        <dbReference type="PROSITE-ProRule" id="PRU00803"/>
    </source>
</evidence>
<dbReference type="InterPro" id="IPR013517">
    <property type="entry name" value="FG-GAP"/>
</dbReference>
<dbReference type="PANTHER" id="PTHR23221">
    <property type="entry name" value="GLYCOSYLPHOSPHATIDYLINOSITOL PHOSPHOLIPASE D"/>
    <property type="match status" value="1"/>
</dbReference>
<accession>A0ABQ9F834</accession>
<organism evidence="6 7">
    <name type="scientific">Tegillarca granosa</name>
    <name type="common">Malaysian cockle</name>
    <name type="synonym">Anadara granosa</name>
    <dbReference type="NCBI Taxonomy" id="220873"/>
    <lineage>
        <taxon>Eukaryota</taxon>
        <taxon>Metazoa</taxon>
        <taxon>Spiralia</taxon>
        <taxon>Lophotrochozoa</taxon>
        <taxon>Mollusca</taxon>
        <taxon>Bivalvia</taxon>
        <taxon>Autobranchia</taxon>
        <taxon>Pteriomorphia</taxon>
        <taxon>Arcoida</taxon>
        <taxon>Arcoidea</taxon>
        <taxon>Arcidae</taxon>
        <taxon>Tegillarca</taxon>
    </lineage>
</organism>
<dbReference type="Proteomes" id="UP001217089">
    <property type="component" value="Unassembled WGS sequence"/>
</dbReference>
<feature type="repeat" description="FG-GAP" evidence="5">
    <location>
        <begin position="101"/>
        <end position="162"/>
    </location>
</feature>
<comment type="caution">
    <text evidence="6">The sequence shown here is derived from an EMBL/GenBank/DDBJ whole genome shotgun (WGS) entry which is preliminary data.</text>
</comment>
<dbReference type="PROSITE" id="PS51470">
    <property type="entry name" value="FG_GAP"/>
    <property type="match status" value="2"/>
</dbReference>
<reference evidence="6 7" key="1">
    <citation type="submission" date="2022-12" db="EMBL/GenBank/DDBJ databases">
        <title>Chromosome-level genome of Tegillarca granosa.</title>
        <authorList>
            <person name="Kim J."/>
        </authorList>
    </citation>
    <scope>NUCLEOTIDE SEQUENCE [LARGE SCALE GENOMIC DNA]</scope>
    <source>
        <strain evidence="6">Teg-2019</strain>
        <tissue evidence="6">Adductor muscle</tissue>
    </source>
</reference>
<feature type="repeat" description="FG-GAP" evidence="5">
    <location>
        <begin position="177"/>
        <end position="238"/>
    </location>
</feature>
<evidence type="ECO:0000256" key="1">
    <source>
        <dbReference type="ARBA" id="ARBA00022729"/>
    </source>
</evidence>
<evidence type="ECO:0000256" key="2">
    <source>
        <dbReference type="ARBA" id="ARBA00022737"/>
    </source>
</evidence>